<evidence type="ECO:0000256" key="1">
    <source>
        <dbReference type="ARBA" id="ARBA00010857"/>
    </source>
</evidence>
<dbReference type="EMBL" id="JBHTAS010000002">
    <property type="protein sequence ID" value="MFC7142972.1"/>
    <property type="molecule type" value="Genomic_DNA"/>
</dbReference>
<keyword evidence="7 8" id="KW-0804">Transcription</keyword>
<dbReference type="GO" id="GO:0006352">
    <property type="term" value="P:DNA-templated transcription initiation"/>
    <property type="evidence" value="ECO:0007669"/>
    <property type="project" value="UniProtKB-UniRule"/>
</dbReference>
<feature type="binding site" evidence="8">
    <location>
        <position position="50"/>
    </location>
    <ligand>
        <name>Zn(2+)</name>
        <dbReference type="ChEBI" id="CHEBI:29105"/>
    </ligand>
</feature>
<comment type="caution">
    <text evidence="11">The sequence shown here is derived from an EMBL/GenBank/DDBJ whole genome shotgun (WGS) entry which is preliminary data.</text>
</comment>
<protein>
    <recommendedName>
        <fullName evidence="8">Transcription initiation factor IIB</fullName>
        <shortName evidence="8">TFIIB</shortName>
    </recommendedName>
</protein>
<dbReference type="SMART" id="SM00385">
    <property type="entry name" value="CYCLIN"/>
    <property type="match status" value="2"/>
</dbReference>
<dbReference type="Proteomes" id="UP001596432">
    <property type="component" value="Unassembled WGS sequence"/>
</dbReference>
<dbReference type="PANTHER" id="PTHR11618">
    <property type="entry name" value="TRANSCRIPTION INITIATION FACTOR IIB-RELATED"/>
    <property type="match status" value="1"/>
</dbReference>
<dbReference type="InterPro" id="IPR000812">
    <property type="entry name" value="TFIIB"/>
</dbReference>
<dbReference type="InterPro" id="IPR013137">
    <property type="entry name" value="Znf_TFIIB"/>
</dbReference>
<dbReference type="InterPro" id="IPR036915">
    <property type="entry name" value="Cyclin-like_sf"/>
</dbReference>
<evidence type="ECO:0000256" key="4">
    <source>
        <dbReference type="ARBA" id="ARBA00022771"/>
    </source>
</evidence>
<gene>
    <name evidence="8" type="primary">tfb</name>
    <name evidence="11" type="ORF">ACFQMA_24505</name>
</gene>
<evidence type="ECO:0000256" key="2">
    <source>
        <dbReference type="ARBA" id="ARBA00022723"/>
    </source>
</evidence>
<feature type="domain" description="Cyclin-like" evidence="10">
    <location>
        <begin position="234"/>
        <end position="315"/>
    </location>
</feature>
<evidence type="ECO:0000256" key="5">
    <source>
        <dbReference type="ARBA" id="ARBA00022833"/>
    </source>
</evidence>
<dbReference type="InterPro" id="IPR013150">
    <property type="entry name" value="TFIIB_cyclin"/>
</dbReference>
<sequence>MSTESSSVATKHTEQPERNSVEIHERLTTTDQCPECSEVQLRREGTERYCPECGLVVDEDCIDYGPEWTPYDAEERRRVGGPVTNARHDWGISAEIGRYRDARGQQLPAAKRRKLHRLRRWDRQAQFEGKADQNLAHGLSEIRRIVGALDLSESICTQACALYRTAANEDLIRGRSIEAIAAAGVYAACRCSGLPRTIDEVGEVSTVSKERVSNAYSVLNHELNLPAVPMAPVQYVPRFASDLDLSREVRQRALTLAREASEVGLGNGCRPTGVAAACVYEAAREGDEKVTQTSLAELANVSAMTLREQWKKLQSMLERPAESGLEVQR</sequence>
<evidence type="ECO:0000259" key="10">
    <source>
        <dbReference type="SMART" id="SM00385"/>
    </source>
</evidence>
<dbReference type="Pfam" id="PF00382">
    <property type="entry name" value="TFIIB"/>
    <property type="match status" value="2"/>
</dbReference>
<dbReference type="InterPro" id="IPR023484">
    <property type="entry name" value="TFIIB_arc"/>
</dbReference>
<feature type="compositionally biased region" description="Basic and acidic residues" evidence="9">
    <location>
        <begin position="11"/>
        <end position="26"/>
    </location>
</feature>
<dbReference type="PRINTS" id="PR00685">
    <property type="entry name" value="TIFACTORIIB"/>
</dbReference>
<reference evidence="11 12" key="1">
    <citation type="journal article" date="2019" name="Int. J. Syst. Evol. Microbiol.">
        <title>The Global Catalogue of Microorganisms (GCM) 10K type strain sequencing project: providing services to taxonomists for standard genome sequencing and annotation.</title>
        <authorList>
            <consortium name="The Broad Institute Genomics Platform"/>
            <consortium name="The Broad Institute Genome Sequencing Center for Infectious Disease"/>
            <person name="Wu L."/>
            <person name="Ma J."/>
        </authorList>
    </citation>
    <scope>NUCLEOTIDE SEQUENCE [LARGE SCALE GENOMIC DNA]</scope>
    <source>
        <strain evidence="11 12">XZYJT29</strain>
    </source>
</reference>
<evidence type="ECO:0000313" key="12">
    <source>
        <dbReference type="Proteomes" id="UP001596432"/>
    </source>
</evidence>
<evidence type="ECO:0000256" key="3">
    <source>
        <dbReference type="ARBA" id="ARBA00022737"/>
    </source>
</evidence>
<dbReference type="HAMAP" id="MF_00383">
    <property type="entry name" value="TF2B_arch"/>
    <property type="match status" value="1"/>
</dbReference>
<dbReference type="RefSeq" id="WP_274326300.1">
    <property type="nucleotide sequence ID" value="NZ_CP118159.1"/>
</dbReference>
<feature type="repeat" description="1" evidence="8">
    <location>
        <begin position="140"/>
        <end position="223"/>
    </location>
</feature>
<keyword evidence="12" id="KW-1185">Reference proteome</keyword>
<name>A0ABD5Y6U6_9EURY</name>
<keyword evidence="2 8" id="KW-0479">Metal-binding</keyword>
<feature type="compositionally biased region" description="Polar residues" evidence="9">
    <location>
        <begin position="1"/>
        <end position="10"/>
    </location>
</feature>
<dbReference type="SUPFAM" id="SSF57783">
    <property type="entry name" value="Zinc beta-ribbon"/>
    <property type="match status" value="1"/>
</dbReference>
<feature type="repeat" description="2" evidence="8">
    <location>
        <begin position="234"/>
        <end position="315"/>
    </location>
</feature>
<keyword evidence="6 8" id="KW-0805">Transcription regulation</keyword>
<dbReference type="GeneID" id="78823337"/>
<dbReference type="SUPFAM" id="SSF47954">
    <property type="entry name" value="Cyclin-like"/>
    <property type="match status" value="2"/>
</dbReference>
<keyword evidence="3 8" id="KW-0677">Repeat</keyword>
<dbReference type="PANTHER" id="PTHR11618:SF13">
    <property type="entry name" value="TRANSCRIPTION INITIATION FACTOR IIB"/>
    <property type="match status" value="1"/>
</dbReference>
<keyword evidence="4" id="KW-0863">Zinc-finger</keyword>
<dbReference type="AlphaFoldDB" id="A0ABD5Y6U6"/>
<dbReference type="Gene3D" id="1.10.472.170">
    <property type="match status" value="1"/>
</dbReference>
<feature type="binding site" evidence="8">
    <location>
        <position position="36"/>
    </location>
    <ligand>
        <name>Zn(2+)</name>
        <dbReference type="ChEBI" id="CHEBI:29105"/>
    </ligand>
</feature>
<evidence type="ECO:0000256" key="7">
    <source>
        <dbReference type="ARBA" id="ARBA00023163"/>
    </source>
</evidence>
<dbReference type="InterPro" id="IPR013763">
    <property type="entry name" value="Cyclin-like_dom"/>
</dbReference>
<proteinExistence type="inferred from homology"/>
<evidence type="ECO:0000256" key="8">
    <source>
        <dbReference type="HAMAP-Rule" id="MF_00383"/>
    </source>
</evidence>
<comment type="function">
    <text evidence="8">Stabilizes TBP binding to an archaeal box-A promoter. Also responsible for recruiting RNA polymerase II to the pre-initiation complex (DNA-TBP-TFIIB).</text>
</comment>
<evidence type="ECO:0000256" key="9">
    <source>
        <dbReference type="SAM" id="MobiDB-lite"/>
    </source>
</evidence>
<accession>A0ABD5Y6U6</accession>
<organism evidence="11 12">
    <name type="scientific">Halosimplex aquaticum</name>
    <dbReference type="NCBI Taxonomy" id="3026162"/>
    <lineage>
        <taxon>Archaea</taxon>
        <taxon>Methanobacteriati</taxon>
        <taxon>Methanobacteriota</taxon>
        <taxon>Stenosarchaea group</taxon>
        <taxon>Halobacteria</taxon>
        <taxon>Halobacteriales</taxon>
        <taxon>Haloarculaceae</taxon>
        <taxon>Halosimplex</taxon>
    </lineage>
</organism>
<dbReference type="GO" id="GO:0003700">
    <property type="term" value="F:DNA-binding transcription factor activity"/>
    <property type="evidence" value="ECO:0007669"/>
    <property type="project" value="UniProtKB-UniRule"/>
</dbReference>
<keyword evidence="5 8" id="KW-0862">Zinc</keyword>
<feature type="binding site" evidence="8">
    <location>
        <position position="53"/>
    </location>
    <ligand>
        <name>Zn(2+)</name>
        <dbReference type="ChEBI" id="CHEBI:29105"/>
    </ligand>
</feature>
<dbReference type="Pfam" id="PF08271">
    <property type="entry name" value="Zn_Ribbon_TF"/>
    <property type="match status" value="1"/>
</dbReference>
<feature type="domain" description="Cyclin-like" evidence="10">
    <location>
        <begin position="140"/>
        <end position="221"/>
    </location>
</feature>
<feature type="binding site" evidence="8">
    <location>
        <position position="33"/>
    </location>
    <ligand>
        <name>Zn(2+)</name>
        <dbReference type="ChEBI" id="CHEBI:29105"/>
    </ligand>
</feature>
<evidence type="ECO:0000313" key="11">
    <source>
        <dbReference type="EMBL" id="MFC7142972.1"/>
    </source>
</evidence>
<evidence type="ECO:0000256" key="6">
    <source>
        <dbReference type="ARBA" id="ARBA00023015"/>
    </source>
</evidence>
<dbReference type="Gene3D" id="1.10.472.10">
    <property type="entry name" value="Cyclin-like"/>
    <property type="match status" value="1"/>
</dbReference>
<feature type="region of interest" description="Disordered" evidence="9">
    <location>
        <begin position="1"/>
        <end position="26"/>
    </location>
</feature>
<dbReference type="GO" id="GO:0008270">
    <property type="term" value="F:zinc ion binding"/>
    <property type="evidence" value="ECO:0007669"/>
    <property type="project" value="UniProtKB-UniRule"/>
</dbReference>
<comment type="similarity">
    <text evidence="1 8">Belongs to the TFIIB family.</text>
</comment>